<dbReference type="Gene3D" id="3.30.300.30">
    <property type="match status" value="1"/>
</dbReference>
<dbReference type="InterPro" id="IPR025110">
    <property type="entry name" value="AMP-bd_C"/>
</dbReference>
<dbReference type="EMBL" id="DVJS01000043">
    <property type="protein sequence ID" value="HIS96724.1"/>
    <property type="molecule type" value="Genomic_DNA"/>
</dbReference>
<evidence type="ECO:0000256" key="2">
    <source>
        <dbReference type="ARBA" id="ARBA00022598"/>
    </source>
</evidence>
<evidence type="ECO:0000259" key="4">
    <source>
        <dbReference type="Pfam" id="PF13193"/>
    </source>
</evidence>
<dbReference type="InterPro" id="IPR042099">
    <property type="entry name" value="ANL_N_sf"/>
</dbReference>
<proteinExistence type="inferred from homology"/>
<dbReference type="InterPro" id="IPR045851">
    <property type="entry name" value="AMP-bd_C_sf"/>
</dbReference>
<evidence type="ECO:0000256" key="1">
    <source>
        <dbReference type="ARBA" id="ARBA00006432"/>
    </source>
</evidence>
<dbReference type="Proteomes" id="UP000886876">
    <property type="component" value="Unassembled WGS sequence"/>
</dbReference>
<reference evidence="5" key="1">
    <citation type="submission" date="2020-10" db="EMBL/GenBank/DDBJ databases">
        <authorList>
            <person name="Gilroy R."/>
        </authorList>
    </citation>
    <scope>NUCLEOTIDE SEQUENCE</scope>
    <source>
        <strain evidence="5">ChiHecec3B27-6122</strain>
    </source>
</reference>
<dbReference type="AlphaFoldDB" id="A0A9D1G4W0"/>
<dbReference type="GO" id="GO:0031956">
    <property type="term" value="F:medium-chain fatty acid-CoA ligase activity"/>
    <property type="evidence" value="ECO:0007669"/>
    <property type="project" value="TreeGrafter"/>
</dbReference>
<dbReference type="Pfam" id="PF13193">
    <property type="entry name" value="AMP-binding_C"/>
    <property type="match status" value="1"/>
</dbReference>
<protein>
    <submittedName>
        <fullName evidence="5">Acyl--CoA ligase</fullName>
    </submittedName>
</protein>
<feature type="domain" description="AMP-binding enzyme C-terminal" evidence="4">
    <location>
        <begin position="433"/>
        <end position="498"/>
    </location>
</feature>
<evidence type="ECO:0000313" key="5">
    <source>
        <dbReference type="EMBL" id="HIS96724.1"/>
    </source>
</evidence>
<accession>A0A9D1G4W0</accession>
<dbReference type="InterPro" id="IPR000873">
    <property type="entry name" value="AMP-dep_synth/lig_dom"/>
</dbReference>
<reference evidence="5" key="2">
    <citation type="journal article" date="2021" name="PeerJ">
        <title>Extensive microbial diversity within the chicken gut microbiome revealed by metagenomics and culture.</title>
        <authorList>
            <person name="Gilroy R."/>
            <person name="Ravi A."/>
            <person name="Getino M."/>
            <person name="Pursley I."/>
            <person name="Horton D.L."/>
            <person name="Alikhan N.F."/>
            <person name="Baker D."/>
            <person name="Gharbi K."/>
            <person name="Hall N."/>
            <person name="Watson M."/>
            <person name="Adriaenssens E.M."/>
            <person name="Foster-Nyarko E."/>
            <person name="Jarju S."/>
            <person name="Secka A."/>
            <person name="Antonio M."/>
            <person name="Oren A."/>
            <person name="Chaudhuri R.R."/>
            <person name="La Ragione R."/>
            <person name="Hildebrand F."/>
            <person name="Pallen M.J."/>
        </authorList>
    </citation>
    <scope>NUCLEOTIDE SEQUENCE</scope>
    <source>
        <strain evidence="5">ChiHecec3B27-6122</strain>
    </source>
</reference>
<dbReference type="SUPFAM" id="SSF56801">
    <property type="entry name" value="Acetyl-CoA synthetase-like"/>
    <property type="match status" value="1"/>
</dbReference>
<dbReference type="GO" id="GO:0006631">
    <property type="term" value="P:fatty acid metabolic process"/>
    <property type="evidence" value="ECO:0007669"/>
    <property type="project" value="TreeGrafter"/>
</dbReference>
<gene>
    <name evidence="5" type="ORF">IAD42_01980</name>
</gene>
<dbReference type="PANTHER" id="PTHR43201">
    <property type="entry name" value="ACYL-COA SYNTHETASE"/>
    <property type="match status" value="1"/>
</dbReference>
<comment type="caution">
    <text evidence="5">The sequence shown here is derived from an EMBL/GenBank/DDBJ whole genome shotgun (WGS) entry which is preliminary data.</text>
</comment>
<evidence type="ECO:0000313" key="6">
    <source>
        <dbReference type="Proteomes" id="UP000886876"/>
    </source>
</evidence>
<dbReference type="Pfam" id="PF00501">
    <property type="entry name" value="AMP-binding"/>
    <property type="match status" value="1"/>
</dbReference>
<name>A0A9D1G4W0_9FIRM</name>
<organism evidence="5 6">
    <name type="scientific">Candidatus Scatomorpha pullistercoris</name>
    <dbReference type="NCBI Taxonomy" id="2840929"/>
    <lineage>
        <taxon>Bacteria</taxon>
        <taxon>Bacillati</taxon>
        <taxon>Bacillota</taxon>
        <taxon>Clostridia</taxon>
        <taxon>Eubacteriales</taxon>
        <taxon>Candidatus Scatomorpha</taxon>
    </lineage>
</organism>
<evidence type="ECO:0000259" key="3">
    <source>
        <dbReference type="Pfam" id="PF00501"/>
    </source>
</evidence>
<feature type="domain" description="AMP-dependent synthetase/ligase" evidence="3">
    <location>
        <begin position="14"/>
        <end position="372"/>
    </location>
</feature>
<dbReference type="PANTHER" id="PTHR43201:SF5">
    <property type="entry name" value="MEDIUM-CHAIN ACYL-COA LIGASE ACSF2, MITOCHONDRIAL"/>
    <property type="match status" value="1"/>
</dbReference>
<dbReference type="Gene3D" id="3.40.50.12780">
    <property type="entry name" value="N-terminal domain of ligase-like"/>
    <property type="match status" value="1"/>
</dbReference>
<keyword evidence="2 5" id="KW-0436">Ligase</keyword>
<comment type="similarity">
    <text evidence="1">Belongs to the ATP-dependent AMP-binding enzyme family.</text>
</comment>
<sequence>MSHVDINLWDFLNNSALRWPDKIAIKRASQSYTYAELKERVCSISNFILSHGVDFQDNVAILSPNCIPFVELMYADARIGVVTELLNWRLSPVRLCSLLEKSTSKILFFSSKCIEAYNYIRANLGREILFVCIDGSVDGALSCERLYEMADCGLPYRSPSRSDTAIQIYSSGTTSTPKAMRHSVKNFVDKAFILSHLSGWSSDEVYMLTSPLFHISCVSIFTCFLVGGTCVIGDPSVEGMVSAIRDDHATRIGVVPSLLNRLLDYIEEHPELDRSSVRYVEYGTAPMSAEQIRRSMKLINCKFLQYYGATETVATITCLLPEHHLREDKLRSVGQPVLGTEIKVVRGDGSECAPFENGEIVTRHPCTITEYLDNDALTKASIKGDWYYTGDIGYLSADGFLYLVDRKNDMIISGGENIYPKEVATCIQSMGEGIKDAVVTGVSDSRFGETVIAAVVKSKDSDITAEDIMEHCRLQLASYKKPRYIYFVDSLPLNDLGKVDKQAIKNMHYEAINSQN</sequence>